<dbReference type="STRING" id="686624.SAMN04488242_1627"/>
<evidence type="ECO:0000313" key="9">
    <source>
        <dbReference type="Proteomes" id="UP000199475"/>
    </source>
</evidence>
<feature type="domain" description="Response regulatory" evidence="7">
    <location>
        <begin position="3"/>
        <end position="119"/>
    </location>
</feature>
<dbReference type="GO" id="GO:0006355">
    <property type="term" value="P:regulation of DNA-templated transcription"/>
    <property type="evidence" value="ECO:0007669"/>
    <property type="project" value="InterPro"/>
</dbReference>
<dbReference type="SMART" id="SM00448">
    <property type="entry name" value="REC"/>
    <property type="match status" value="1"/>
</dbReference>
<dbReference type="Gene3D" id="3.40.50.2300">
    <property type="match status" value="1"/>
</dbReference>
<dbReference type="CDD" id="cd06170">
    <property type="entry name" value="LuxR_C_like"/>
    <property type="match status" value="1"/>
</dbReference>
<feature type="modified residue" description="4-aspartylphosphate" evidence="5">
    <location>
        <position position="54"/>
    </location>
</feature>
<dbReference type="Proteomes" id="UP000199475">
    <property type="component" value="Unassembled WGS sequence"/>
</dbReference>
<dbReference type="PROSITE" id="PS50110">
    <property type="entry name" value="RESPONSE_REGULATORY"/>
    <property type="match status" value="1"/>
</dbReference>
<feature type="domain" description="HTH luxR-type" evidence="6">
    <location>
        <begin position="146"/>
        <end position="211"/>
    </location>
</feature>
<organism evidence="8 9">
    <name type="scientific">Tessaracoccus oleiagri</name>
    <dbReference type="NCBI Taxonomy" id="686624"/>
    <lineage>
        <taxon>Bacteria</taxon>
        <taxon>Bacillati</taxon>
        <taxon>Actinomycetota</taxon>
        <taxon>Actinomycetes</taxon>
        <taxon>Propionibacteriales</taxon>
        <taxon>Propionibacteriaceae</taxon>
        <taxon>Tessaracoccus</taxon>
    </lineage>
</organism>
<dbReference type="RefSeq" id="WP_093250887.1">
    <property type="nucleotide sequence ID" value="NZ_FNGP01000003.1"/>
</dbReference>
<dbReference type="AlphaFoldDB" id="A0A1G9KGI0"/>
<dbReference type="EMBL" id="FNGP01000003">
    <property type="protein sequence ID" value="SDL48928.1"/>
    <property type="molecule type" value="Genomic_DNA"/>
</dbReference>
<dbReference type="InterPro" id="IPR039420">
    <property type="entry name" value="WalR-like"/>
</dbReference>
<dbReference type="SMART" id="SM00421">
    <property type="entry name" value="HTH_LUXR"/>
    <property type="match status" value="1"/>
</dbReference>
<dbReference type="PANTHER" id="PTHR43214">
    <property type="entry name" value="TWO-COMPONENT RESPONSE REGULATOR"/>
    <property type="match status" value="1"/>
</dbReference>
<dbReference type="PROSITE" id="PS00622">
    <property type="entry name" value="HTH_LUXR_1"/>
    <property type="match status" value="1"/>
</dbReference>
<dbReference type="InterPro" id="IPR000792">
    <property type="entry name" value="Tscrpt_reg_LuxR_C"/>
</dbReference>
<dbReference type="InterPro" id="IPR016032">
    <property type="entry name" value="Sig_transdc_resp-reg_C-effctor"/>
</dbReference>
<dbReference type="InterPro" id="IPR011006">
    <property type="entry name" value="CheY-like_superfamily"/>
</dbReference>
<evidence type="ECO:0000256" key="4">
    <source>
        <dbReference type="ARBA" id="ARBA00023163"/>
    </source>
</evidence>
<dbReference type="OrthoDB" id="9808843at2"/>
<keyword evidence="4" id="KW-0804">Transcription</keyword>
<dbReference type="GO" id="GO:0003677">
    <property type="term" value="F:DNA binding"/>
    <property type="evidence" value="ECO:0007669"/>
    <property type="project" value="UniProtKB-KW"/>
</dbReference>
<evidence type="ECO:0000256" key="5">
    <source>
        <dbReference type="PROSITE-ProRule" id="PRU00169"/>
    </source>
</evidence>
<dbReference type="PROSITE" id="PS50043">
    <property type="entry name" value="HTH_LUXR_2"/>
    <property type="match status" value="1"/>
</dbReference>
<evidence type="ECO:0000256" key="1">
    <source>
        <dbReference type="ARBA" id="ARBA00022553"/>
    </source>
</evidence>
<keyword evidence="1 5" id="KW-0597">Phosphoprotein</keyword>
<evidence type="ECO:0000259" key="6">
    <source>
        <dbReference type="PROSITE" id="PS50043"/>
    </source>
</evidence>
<dbReference type="CDD" id="cd17535">
    <property type="entry name" value="REC_NarL-like"/>
    <property type="match status" value="1"/>
</dbReference>
<gene>
    <name evidence="8" type="ORF">SAMN04488242_1627</name>
</gene>
<dbReference type="SUPFAM" id="SSF52172">
    <property type="entry name" value="CheY-like"/>
    <property type="match status" value="1"/>
</dbReference>
<keyword evidence="3" id="KW-0238">DNA-binding</keyword>
<proteinExistence type="predicted"/>
<dbReference type="PRINTS" id="PR00038">
    <property type="entry name" value="HTHLUXR"/>
</dbReference>
<protein>
    <submittedName>
        <fullName evidence="8">Two component transcriptional regulator, LuxR family</fullName>
    </submittedName>
</protein>
<evidence type="ECO:0000313" key="8">
    <source>
        <dbReference type="EMBL" id="SDL48928.1"/>
    </source>
</evidence>
<dbReference type="InterPro" id="IPR058245">
    <property type="entry name" value="NreC/VraR/RcsB-like_REC"/>
</dbReference>
<evidence type="ECO:0000256" key="3">
    <source>
        <dbReference type="ARBA" id="ARBA00023125"/>
    </source>
</evidence>
<dbReference type="GO" id="GO:0000160">
    <property type="term" value="P:phosphorelay signal transduction system"/>
    <property type="evidence" value="ECO:0007669"/>
    <property type="project" value="InterPro"/>
</dbReference>
<reference evidence="8 9" key="1">
    <citation type="submission" date="2016-10" db="EMBL/GenBank/DDBJ databases">
        <authorList>
            <person name="de Groot N.N."/>
        </authorList>
    </citation>
    <scope>NUCLEOTIDE SEQUENCE [LARGE SCALE GENOMIC DNA]</scope>
    <source>
        <strain evidence="8 9">CGMCC 1.9159</strain>
    </source>
</reference>
<evidence type="ECO:0000259" key="7">
    <source>
        <dbReference type="PROSITE" id="PS50110"/>
    </source>
</evidence>
<evidence type="ECO:0000256" key="2">
    <source>
        <dbReference type="ARBA" id="ARBA00023015"/>
    </source>
</evidence>
<name>A0A1G9KGI0_9ACTN</name>
<keyword evidence="9" id="KW-1185">Reference proteome</keyword>
<dbReference type="Pfam" id="PF00196">
    <property type="entry name" value="GerE"/>
    <property type="match status" value="1"/>
</dbReference>
<sequence>MTRVLLVDDQALIRTGFSTILETEPGIEVVGQAANGDEGVRLALELEPDVVCMDVQMPVMDGIEATRRLTAAGSAASVLILTTFDRDDFLFETLRAGASGFLLKTAEAEELIEAVQVLGRGDALLAPQVTRRVISRFAAARPEPAPTAQADPLTERERETLLWLARGLSNAEIAVEMYVSAETVKSHVSSILMKLGLRDRINAVIWAYEQGLVSPGGH</sequence>
<dbReference type="Pfam" id="PF00072">
    <property type="entry name" value="Response_reg"/>
    <property type="match status" value="1"/>
</dbReference>
<dbReference type="InterPro" id="IPR001789">
    <property type="entry name" value="Sig_transdc_resp-reg_receiver"/>
</dbReference>
<keyword evidence="2" id="KW-0805">Transcription regulation</keyword>
<accession>A0A1G9KGI0</accession>
<dbReference type="SUPFAM" id="SSF46894">
    <property type="entry name" value="C-terminal effector domain of the bipartite response regulators"/>
    <property type="match status" value="1"/>
</dbReference>
<dbReference type="PANTHER" id="PTHR43214:SF24">
    <property type="entry name" value="TRANSCRIPTIONAL REGULATORY PROTEIN NARL-RELATED"/>
    <property type="match status" value="1"/>
</dbReference>